<proteinExistence type="predicted"/>
<organism evidence="1 2">
    <name type="scientific">Leptospira yanagawae serovar Saopaulo str. Sao Paulo = ATCC 700523</name>
    <dbReference type="NCBI Taxonomy" id="1249483"/>
    <lineage>
        <taxon>Bacteria</taxon>
        <taxon>Pseudomonadati</taxon>
        <taxon>Spirochaetota</taxon>
        <taxon>Spirochaetia</taxon>
        <taxon>Leptospirales</taxon>
        <taxon>Leptospiraceae</taxon>
        <taxon>Leptospira</taxon>
    </lineage>
</organism>
<name>A0A5E8H8F2_9LEPT</name>
<dbReference type="AlphaFoldDB" id="A0A5E8H8F2"/>
<sequence>MNSKLLIWITISSLFLLCIPKKPEENFTRKEIVNFTDNEKTVVFNNDSLKEIRNSNLNLRYRVLPYSESKNETINVNDLVDSYNILISYDQNLFNKLDSYNFKIIPFSDQYHKVNLDLRYKINSNTDEKYFPTVILMVQHGKIWPGLTSFKGVGLKIFIRFTIFNRNGEELAFCQKKLFKSIFSNDFFDQFIISNNSPFLTDLNNSIYNNSNEFMIFNIIRECKKELNLMN</sequence>
<reference evidence="1 2" key="1">
    <citation type="submission" date="2013-04" db="EMBL/GenBank/DDBJ databases">
        <authorList>
            <person name="Harkins D.M."/>
            <person name="Durkin A.S."/>
            <person name="Brinkac L.M."/>
            <person name="Haft D.H."/>
            <person name="Selengut J.D."/>
            <person name="Sanka R."/>
            <person name="DePew J."/>
            <person name="Purushe J."/>
            <person name="Hartskeerl R.A."/>
            <person name="Ahmed A."/>
            <person name="van der Linden H."/>
            <person name="Goris M.G.A."/>
            <person name="Vinetz J.M."/>
            <person name="Sutton G.G."/>
            <person name="Nierman W.C."/>
            <person name="Fouts D.E."/>
        </authorList>
    </citation>
    <scope>NUCLEOTIDE SEQUENCE [LARGE SCALE GENOMIC DNA]</scope>
    <source>
        <strain evidence="1 2">Sao Paulo</strain>
    </source>
</reference>
<dbReference type="RefSeq" id="WP_015678922.1">
    <property type="nucleotide sequence ID" value="NZ_AOGX02000037.1"/>
</dbReference>
<accession>A0A5E8H8F2</accession>
<dbReference type="Proteomes" id="UP000013996">
    <property type="component" value="Unassembled WGS sequence"/>
</dbReference>
<protein>
    <submittedName>
        <fullName evidence="1">Uncharacterized protein</fullName>
    </submittedName>
</protein>
<evidence type="ECO:0000313" key="2">
    <source>
        <dbReference type="Proteomes" id="UP000013996"/>
    </source>
</evidence>
<comment type="caution">
    <text evidence="1">The sequence shown here is derived from an EMBL/GenBank/DDBJ whole genome shotgun (WGS) entry which is preliminary data.</text>
</comment>
<evidence type="ECO:0000313" key="1">
    <source>
        <dbReference type="EMBL" id="EOQ87394.1"/>
    </source>
</evidence>
<dbReference type="STRING" id="1249483.LEP1GSC202_3528"/>
<dbReference type="OrthoDB" id="346167at2"/>
<dbReference type="EMBL" id="AOGX02000037">
    <property type="protein sequence ID" value="EOQ87394.1"/>
    <property type="molecule type" value="Genomic_DNA"/>
</dbReference>
<gene>
    <name evidence="1" type="ORF">LEP1GSC202_3528</name>
</gene>